<feature type="transmembrane region" description="Helical" evidence="1">
    <location>
        <begin position="6"/>
        <end position="25"/>
    </location>
</feature>
<keyword evidence="1" id="KW-1133">Transmembrane helix</keyword>
<feature type="non-terminal residue" evidence="2">
    <location>
        <position position="50"/>
    </location>
</feature>
<comment type="caution">
    <text evidence="2">The sequence shown here is derived from an EMBL/GenBank/DDBJ whole genome shotgun (WGS) entry which is preliminary data.</text>
</comment>
<dbReference type="EMBL" id="BARU01009593">
    <property type="protein sequence ID" value="GAH39075.1"/>
    <property type="molecule type" value="Genomic_DNA"/>
</dbReference>
<sequence length="50" mass="5916">MADEIIYQILLVVLYAMFFGVRVYYRFVKPKRAEPETEVEERKAFGKAEA</sequence>
<accession>X1G2R3</accession>
<name>X1G2R3_9ZZZZ</name>
<dbReference type="AlphaFoldDB" id="X1G2R3"/>
<reference evidence="2" key="1">
    <citation type="journal article" date="2014" name="Front. Microbiol.">
        <title>High frequency of phylogenetically diverse reductive dehalogenase-homologous genes in deep subseafloor sedimentary metagenomes.</title>
        <authorList>
            <person name="Kawai M."/>
            <person name="Futagami T."/>
            <person name="Toyoda A."/>
            <person name="Takaki Y."/>
            <person name="Nishi S."/>
            <person name="Hori S."/>
            <person name="Arai W."/>
            <person name="Tsubouchi T."/>
            <person name="Morono Y."/>
            <person name="Uchiyama I."/>
            <person name="Ito T."/>
            <person name="Fujiyama A."/>
            <person name="Inagaki F."/>
            <person name="Takami H."/>
        </authorList>
    </citation>
    <scope>NUCLEOTIDE SEQUENCE</scope>
    <source>
        <strain evidence="2">Expedition CK06-06</strain>
    </source>
</reference>
<keyword evidence="1" id="KW-0812">Transmembrane</keyword>
<gene>
    <name evidence="2" type="ORF">S03H2_18486</name>
</gene>
<protein>
    <submittedName>
        <fullName evidence="2">Uncharacterized protein</fullName>
    </submittedName>
</protein>
<organism evidence="2">
    <name type="scientific">marine sediment metagenome</name>
    <dbReference type="NCBI Taxonomy" id="412755"/>
    <lineage>
        <taxon>unclassified sequences</taxon>
        <taxon>metagenomes</taxon>
        <taxon>ecological metagenomes</taxon>
    </lineage>
</organism>
<proteinExistence type="predicted"/>
<keyword evidence="1" id="KW-0472">Membrane</keyword>
<evidence type="ECO:0000256" key="1">
    <source>
        <dbReference type="SAM" id="Phobius"/>
    </source>
</evidence>
<evidence type="ECO:0000313" key="2">
    <source>
        <dbReference type="EMBL" id="GAH39075.1"/>
    </source>
</evidence>